<reference evidence="1 2" key="1">
    <citation type="journal article" date="2012" name="Stand. Genomic Sci.">
        <title>Complete genome sequence of Halopiger xanaduensis type strain (SH-6(T)).</title>
        <authorList>
            <person name="Anderson I."/>
            <person name="Tindall B.J."/>
            <person name="Rohde M."/>
            <person name="Lucas S."/>
            <person name="Han J."/>
            <person name="Lapidus A."/>
            <person name="Cheng J.F."/>
            <person name="Goodwin L."/>
            <person name="Pitluck S."/>
            <person name="Peters L."/>
            <person name="Pati A."/>
            <person name="Mikhailova N."/>
            <person name="Pagani I."/>
            <person name="Teshima H."/>
            <person name="Han C."/>
            <person name="Tapia R."/>
            <person name="Land M."/>
            <person name="Woyke T."/>
            <person name="Klenk H.P."/>
            <person name="Kyrpides N."/>
            <person name="Ivanova N."/>
        </authorList>
    </citation>
    <scope>NUCLEOTIDE SEQUENCE [LARGE SCALE GENOMIC DNA]</scope>
    <source>
        <strain evidence="2">DSM 18323 / JCM 14033 / SH-6</strain>
    </source>
</reference>
<dbReference type="AlphaFoldDB" id="F8DA91"/>
<dbReference type="GeneID" id="10798501"/>
<dbReference type="KEGG" id="hxa:Halxa_3553"/>
<proteinExistence type="predicted"/>
<dbReference type="Gene3D" id="2.60.40.10">
    <property type="entry name" value="Immunoglobulins"/>
    <property type="match status" value="1"/>
</dbReference>
<gene>
    <name evidence="1" type="ordered locus">Halxa_3553</name>
</gene>
<evidence type="ECO:0008006" key="3">
    <source>
        <dbReference type="Google" id="ProtNLM"/>
    </source>
</evidence>
<dbReference type="HOGENOM" id="CLU_111444_1_0_2"/>
<organism evidence="1 2">
    <name type="scientific">Halopiger xanaduensis (strain DSM 18323 / JCM 14033 / SH-6)</name>
    <dbReference type="NCBI Taxonomy" id="797210"/>
    <lineage>
        <taxon>Archaea</taxon>
        <taxon>Methanobacteriati</taxon>
        <taxon>Methanobacteriota</taxon>
        <taxon>Stenosarchaea group</taxon>
        <taxon>Halobacteria</taxon>
        <taxon>Halobacteriales</taxon>
        <taxon>Natrialbaceae</taxon>
        <taxon>Halopiger</taxon>
    </lineage>
</organism>
<name>F8DA91_HALXS</name>
<evidence type="ECO:0000313" key="2">
    <source>
        <dbReference type="Proteomes" id="UP000006794"/>
    </source>
</evidence>
<accession>F8DA91</accession>
<dbReference type="eggNOG" id="arCOG02696">
    <property type="taxonomic scope" value="Archaea"/>
</dbReference>
<dbReference type="InterPro" id="IPR013783">
    <property type="entry name" value="Ig-like_fold"/>
</dbReference>
<dbReference type="OrthoDB" id="206019at2157"/>
<evidence type="ECO:0000313" key="1">
    <source>
        <dbReference type="EMBL" id="AEH38164.1"/>
    </source>
</evidence>
<dbReference type="Proteomes" id="UP000006794">
    <property type="component" value="Chromosome"/>
</dbReference>
<dbReference type="RefSeq" id="WP_013881052.1">
    <property type="nucleotide sequence ID" value="NC_015666.1"/>
</dbReference>
<sequence length="146" mass="15071">MATAAAVGTGAFDSVEADRTVQVSTAGDADAYLGITGDGEYVTDDSSDSELTIDLGGPTNSNDGEGFNENAVTEVSDVVTITNQGTENVTVSINETDVQSAVDFELSHSDELEPGDSVTLDVTVDDLNDDVDENASETLVIEANSN</sequence>
<protein>
    <recommendedName>
        <fullName evidence="3">DUF1102 domain-containing protein</fullName>
    </recommendedName>
</protein>
<dbReference type="EMBL" id="CP002839">
    <property type="protein sequence ID" value="AEH38164.1"/>
    <property type="molecule type" value="Genomic_DNA"/>
</dbReference>
<keyword evidence="2" id="KW-1185">Reference proteome</keyword>